<protein>
    <submittedName>
        <fullName evidence="2">Uncharacterized protein</fullName>
    </submittedName>
</protein>
<comment type="caution">
    <text evidence="2">The sequence shown here is derived from an EMBL/GenBank/DDBJ whole genome shotgun (WGS) entry which is preliminary data.</text>
</comment>
<evidence type="ECO:0000313" key="3">
    <source>
        <dbReference type="Proteomes" id="UP001157109"/>
    </source>
</evidence>
<feature type="region of interest" description="Disordered" evidence="1">
    <location>
        <begin position="1"/>
        <end position="22"/>
    </location>
</feature>
<proteinExistence type="predicted"/>
<evidence type="ECO:0000313" key="2">
    <source>
        <dbReference type="EMBL" id="GMA18911.1"/>
    </source>
</evidence>
<dbReference type="EMBL" id="BSUJ01000001">
    <property type="protein sequence ID" value="GMA18911.1"/>
    <property type="molecule type" value="Genomic_DNA"/>
</dbReference>
<name>A0ABQ6HKB4_9MICO</name>
<dbReference type="Proteomes" id="UP001157109">
    <property type="component" value="Unassembled WGS sequence"/>
</dbReference>
<gene>
    <name evidence="2" type="ORF">GCM10025862_09320</name>
</gene>
<accession>A0ABQ6HKB4</accession>
<sequence length="159" mass="17201">MQRVTNTPPATPRDHGRSGLPIGTDGVHAVDAVVDVIDVEPGGPLARFQHEVGDLWWSLGGHCTPLDESELARWLDRLDRHLEGHAAEARSITLANDLRALVAGWAHFDREERAVLCGAIIYLVTIDDAVPDGTPPGDGLDDDDRVVSAAVRVLLRRAP</sequence>
<keyword evidence="3" id="KW-1185">Reference proteome</keyword>
<evidence type="ECO:0000256" key="1">
    <source>
        <dbReference type="SAM" id="MobiDB-lite"/>
    </source>
</evidence>
<reference evidence="3" key="1">
    <citation type="journal article" date="2019" name="Int. J. Syst. Evol. Microbiol.">
        <title>The Global Catalogue of Microorganisms (GCM) 10K type strain sequencing project: providing services to taxonomists for standard genome sequencing and annotation.</title>
        <authorList>
            <consortium name="The Broad Institute Genomics Platform"/>
            <consortium name="The Broad Institute Genome Sequencing Center for Infectious Disease"/>
            <person name="Wu L."/>
            <person name="Ma J."/>
        </authorList>
    </citation>
    <scope>NUCLEOTIDE SEQUENCE [LARGE SCALE GENOMIC DNA]</scope>
    <source>
        <strain evidence="3">NBRC 105830</strain>
    </source>
</reference>
<organism evidence="2 3">
    <name type="scientific">Arsenicicoccus piscis</name>
    <dbReference type="NCBI Taxonomy" id="673954"/>
    <lineage>
        <taxon>Bacteria</taxon>
        <taxon>Bacillati</taxon>
        <taxon>Actinomycetota</taxon>
        <taxon>Actinomycetes</taxon>
        <taxon>Micrococcales</taxon>
        <taxon>Intrasporangiaceae</taxon>
        <taxon>Arsenicicoccus</taxon>
    </lineage>
</organism>